<feature type="region of interest" description="Disordered" evidence="1">
    <location>
        <begin position="73"/>
        <end position="96"/>
    </location>
</feature>
<name>A0A023INJ8_HORVV</name>
<reference evidence="2" key="1">
    <citation type="journal article" date="2014" name="Funct. Integr. Genomics">
        <title>The barley Frost resistance-H2 locus.</title>
        <authorList>
            <person name="Pasquariello M."/>
            <person name="Barabaschi D."/>
            <person name="Himmelbach A."/>
            <person name="Steuernagel B."/>
            <person name="Ariyadasa R."/>
            <person name="Stein N."/>
            <person name="Gandolfi F."/>
            <person name="Tenedini E."/>
            <person name="Bernardis I."/>
            <person name="Tagliafico E."/>
            <person name="Pecchioni N."/>
            <person name="Francia E."/>
        </authorList>
    </citation>
    <scope>NUCLEOTIDE SEQUENCE</scope>
</reference>
<sequence>MRPCVQAPPRFSFLEMLLAYLAVVTFLLRNNDVYWQLSWACEESDGMVTRTILLWHTALPQPFPFASQLDAAMARDEAPPSHQDRSNVDDTPNLLPEHSFRSAYELDTSIEEARTCGRCSRAALLGHKAI</sequence>
<organism evidence="2">
    <name type="scientific">Hordeum vulgare subsp. vulgare</name>
    <name type="common">Domesticated barley</name>
    <dbReference type="NCBI Taxonomy" id="112509"/>
    <lineage>
        <taxon>Eukaryota</taxon>
        <taxon>Viridiplantae</taxon>
        <taxon>Streptophyta</taxon>
        <taxon>Embryophyta</taxon>
        <taxon>Tracheophyta</taxon>
        <taxon>Spermatophyta</taxon>
        <taxon>Magnoliopsida</taxon>
        <taxon>Liliopsida</taxon>
        <taxon>Poales</taxon>
        <taxon>Poaceae</taxon>
        <taxon>BOP clade</taxon>
        <taxon>Pooideae</taxon>
        <taxon>Triticodae</taxon>
        <taxon>Triticeae</taxon>
        <taxon>Hordeinae</taxon>
        <taxon>Hordeum</taxon>
    </lineage>
</organism>
<dbReference type="AlphaFoldDB" id="A0A023INJ8"/>
<evidence type="ECO:0000256" key="1">
    <source>
        <dbReference type="SAM" id="MobiDB-lite"/>
    </source>
</evidence>
<protein>
    <submittedName>
        <fullName evidence="2">Uncharacterized protein</fullName>
    </submittedName>
</protein>
<dbReference type="EMBL" id="KF686739">
    <property type="protein sequence ID" value="AGW47694.1"/>
    <property type="molecule type" value="Genomic_DNA"/>
</dbReference>
<accession>A0A023INJ8</accession>
<feature type="compositionally biased region" description="Basic and acidic residues" evidence="1">
    <location>
        <begin position="73"/>
        <end position="88"/>
    </location>
</feature>
<evidence type="ECO:0000313" key="2">
    <source>
        <dbReference type="EMBL" id="AGW47694.1"/>
    </source>
</evidence>
<proteinExistence type="predicted"/>